<comment type="caution">
    <text evidence="2">The sequence shown here is derived from an EMBL/GenBank/DDBJ whole genome shotgun (WGS) entry which is preliminary data.</text>
</comment>
<dbReference type="Proteomes" id="UP000027931">
    <property type="component" value="Unassembled WGS sequence"/>
</dbReference>
<keyword evidence="3" id="KW-1185">Reference proteome</keyword>
<feature type="transmembrane region" description="Helical" evidence="1">
    <location>
        <begin position="164"/>
        <end position="181"/>
    </location>
</feature>
<proteinExistence type="predicted"/>
<gene>
    <name evidence="2" type="ORF">EL26_03605</name>
</gene>
<dbReference type="AlphaFoldDB" id="A0A074LUM4"/>
<reference evidence="2 3" key="1">
    <citation type="journal article" date="2013" name="Int. J. Syst. Evol. Microbiol.">
        <title>Tumebacillus flagellatus sp. nov., an alpha-amylase/pullulanase-producing bacterium isolated from cassava wastewater.</title>
        <authorList>
            <person name="Wang Q."/>
            <person name="Xie N."/>
            <person name="Qin Y."/>
            <person name="Shen N."/>
            <person name="Zhu J."/>
            <person name="Mi H."/>
            <person name="Huang R."/>
        </authorList>
    </citation>
    <scope>NUCLEOTIDE SEQUENCE [LARGE SCALE GENOMIC DNA]</scope>
    <source>
        <strain evidence="2 3">GST4</strain>
    </source>
</reference>
<dbReference type="STRING" id="1157490.EL26_03605"/>
<keyword evidence="1" id="KW-1133">Transmembrane helix</keyword>
<protein>
    <recommendedName>
        <fullName evidence="4">Transporter</fullName>
    </recommendedName>
</protein>
<accession>A0A074LUM4</accession>
<evidence type="ECO:0000256" key="1">
    <source>
        <dbReference type="SAM" id="Phobius"/>
    </source>
</evidence>
<feature type="transmembrane region" description="Helical" evidence="1">
    <location>
        <begin position="102"/>
        <end position="127"/>
    </location>
</feature>
<dbReference type="RefSeq" id="WP_038084509.1">
    <property type="nucleotide sequence ID" value="NZ_JMIR01000003.1"/>
</dbReference>
<dbReference type="eggNOG" id="COG1906">
    <property type="taxonomic scope" value="Bacteria"/>
</dbReference>
<keyword evidence="1" id="KW-0812">Transmembrane</keyword>
<organism evidence="2 3">
    <name type="scientific">Tumebacillus flagellatus</name>
    <dbReference type="NCBI Taxonomy" id="1157490"/>
    <lineage>
        <taxon>Bacteria</taxon>
        <taxon>Bacillati</taxon>
        <taxon>Bacillota</taxon>
        <taxon>Bacilli</taxon>
        <taxon>Bacillales</taxon>
        <taxon>Alicyclobacillaceae</taxon>
        <taxon>Tumebacillus</taxon>
    </lineage>
</organism>
<feature type="transmembrane region" description="Helical" evidence="1">
    <location>
        <begin position="133"/>
        <end position="152"/>
    </location>
</feature>
<feature type="transmembrane region" description="Helical" evidence="1">
    <location>
        <begin position="74"/>
        <end position="95"/>
    </location>
</feature>
<keyword evidence="1" id="KW-0472">Membrane</keyword>
<evidence type="ECO:0008006" key="4">
    <source>
        <dbReference type="Google" id="ProtNLM"/>
    </source>
</evidence>
<evidence type="ECO:0000313" key="2">
    <source>
        <dbReference type="EMBL" id="KEO84614.1"/>
    </source>
</evidence>
<sequence length="182" mass="18533">MLLVLMAIGEYRLEAHKVLMDVLQEGFKFAIKIFAPVIPIAAFFFLGSPEISPLVLGGGAPGFLFDLGKALSTIVPLSAVPVAIIIVLVGIIAGLDGSGFSGLVMIGTLAQALGTPAGIDIAVLAALGQVASIWSGGGTLVPWSVLDIAGVTGIDPESLTRRNFLPVMAGLLAATVAAIILM</sequence>
<name>A0A074LUM4_9BACL</name>
<evidence type="ECO:0000313" key="3">
    <source>
        <dbReference type="Proteomes" id="UP000027931"/>
    </source>
</evidence>
<dbReference type="EMBL" id="JMIR01000003">
    <property type="protein sequence ID" value="KEO84614.1"/>
    <property type="molecule type" value="Genomic_DNA"/>
</dbReference>